<dbReference type="Proteomes" id="UP000198211">
    <property type="component" value="Unassembled WGS sequence"/>
</dbReference>
<evidence type="ECO:0000313" key="2">
    <source>
        <dbReference type="EMBL" id="OWZ18513.1"/>
    </source>
</evidence>
<feature type="repeat" description="ARM" evidence="1">
    <location>
        <begin position="542"/>
        <end position="575"/>
    </location>
</feature>
<dbReference type="InterPro" id="IPR011989">
    <property type="entry name" value="ARM-like"/>
</dbReference>
<dbReference type="InterPro" id="IPR004155">
    <property type="entry name" value="PBS_lyase_HEAT"/>
</dbReference>
<dbReference type="Gene3D" id="1.25.10.10">
    <property type="entry name" value="Leucine-rich Repeat Variant"/>
    <property type="match status" value="3"/>
</dbReference>
<comment type="caution">
    <text evidence="2">The sequence shown here is derived from an EMBL/GenBank/DDBJ whole genome shotgun (WGS) entry which is preliminary data.</text>
</comment>
<evidence type="ECO:0000256" key="1">
    <source>
        <dbReference type="PROSITE-ProRule" id="PRU00259"/>
    </source>
</evidence>
<dbReference type="AlphaFoldDB" id="A0A225WLE8"/>
<dbReference type="SMART" id="SM00185">
    <property type="entry name" value="ARM"/>
    <property type="match status" value="8"/>
</dbReference>
<protein>
    <submittedName>
        <fullName evidence="2">Uncharacterized protein</fullName>
    </submittedName>
</protein>
<feature type="repeat" description="ARM" evidence="1">
    <location>
        <begin position="623"/>
        <end position="665"/>
    </location>
</feature>
<organism evidence="2 3">
    <name type="scientific">Phytophthora megakarya</name>
    <dbReference type="NCBI Taxonomy" id="4795"/>
    <lineage>
        <taxon>Eukaryota</taxon>
        <taxon>Sar</taxon>
        <taxon>Stramenopiles</taxon>
        <taxon>Oomycota</taxon>
        <taxon>Peronosporomycetes</taxon>
        <taxon>Peronosporales</taxon>
        <taxon>Peronosporaceae</taxon>
        <taxon>Phytophthora</taxon>
    </lineage>
</organism>
<dbReference type="SMART" id="SM00567">
    <property type="entry name" value="EZ_HEAT"/>
    <property type="match status" value="3"/>
</dbReference>
<dbReference type="InterPro" id="IPR000225">
    <property type="entry name" value="Armadillo"/>
</dbReference>
<dbReference type="OrthoDB" id="206755at2759"/>
<proteinExistence type="predicted"/>
<name>A0A225WLE8_9STRA</name>
<evidence type="ECO:0000313" key="3">
    <source>
        <dbReference type="Proteomes" id="UP000198211"/>
    </source>
</evidence>
<dbReference type="InterPro" id="IPR016024">
    <property type="entry name" value="ARM-type_fold"/>
</dbReference>
<dbReference type="SUPFAM" id="SSF48371">
    <property type="entry name" value="ARM repeat"/>
    <property type="match status" value="1"/>
</dbReference>
<dbReference type="PANTHER" id="PTHR23315:SF7">
    <property type="entry name" value="U-BOX DOMAIN-CONTAINING PROTEIN 4"/>
    <property type="match status" value="1"/>
</dbReference>
<dbReference type="PANTHER" id="PTHR23315">
    <property type="entry name" value="U BOX DOMAIN-CONTAINING"/>
    <property type="match status" value="1"/>
</dbReference>
<gene>
    <name evidence="2" type="ORF">PHMEG_0007388</name>
</gene>
<accession>A0A225WLE8</accession>
<dbReference type="PROSITE" id="PS50176">
    <property type="entry name" value="ARM_REPEAT"/>
    <property type="match status" value="4"/>
</dbReference>
<reference evidence="3" key="1">
    <citation type="submission" date="2017-03" db="EMBL/GenBank/DDBJ databases">
        <title>Phytopthora megakarya and P. palmivora, two closely related causual agents of cacao black pod achieved similar genome size and gene model numbers by different mechanisms.</title>
        <authorList>
            <person name="Ali S."/>
            <person name="Shao J."/>
            <person name="Larry D.J."/>
            <person name="Kronmiller B."/>
            <person name="Shen D."/>
            <person name="Strem M.D."/>
            <person name="Melnick R.L."/>
            <person name="Guiltinan M.J."/>
            <person name="Tyler B.M."/>
            <person name="Meinhardt L.W."/>
            <person name="Bailey B.A."/>
        </authorList>
    </citation>
    <scope>NUCLEOTIDE SEQUENCE [LARGE SCALE GENOMIC DNA]</scope>
    <source>
        <strain evidence="3">zdho120</strain>
    </source>
</reference>
<dbReference type="STRING" id="4795.A0A225WLE8"/>
<sequence>MDIAMTVVDGLRQIYELQGAIRRQRRVNRKTYLRMMEIYVELQVSETLRWDPTLQRTETIERFSAAVGTFAAYLKKYHDMHWHGRMFKQARMEDERLKIIDEIDRLLKMLNLASNLAVINGQEVAATNAARLFDKLDRMHGDIKYTHEQIHEALLSDKHQIMLMRTKKMPEPEPVVPQKPILKKYSVVLERSLLERSGRDDSMYEEKEGIESKRGAPEIDLEVDQIIEDEEKSPVPEREMKRDIMATGVVDQATPQQKEEALLDLLRKCITNSNRKQVYKTKGIPVLKSLVRNSESFFTQLYALHCLSWFTFSYSKVRESEFVELQSCVRQPTHPEILSLLHELQHEDDDVKEVAVLQCSCLATRGDGDALRRVGVLPPVIEQLKNGTSNQKLWAAETLVTLAGEDDDENSEAIMRGGAIPPLVALLRSGTDMQKQEAAYALGNLANNEMNRAKITREGAIPPMVAFVKAVTDAQNQWAVYALGFLSVNNEENRVLIAQEGAIPPLVALLRTGTRAQKQWAAYTLGNLSHNDANRVKITQEGAIGLLVELLRTGTAMIKQRAAFALGNLACDSDDTADFDEAILPLVELVRSGSESQKEDAAYTLGNLACSNDERRTEIGRKGAIPPLVKLLQKGSDDQKEWAAFALRYLAYDNAVNRVNIVNEGAMPLLVGMTEDGTDEQKEQAAHALKHLVAKDEADPQGFTPDRLMKYLRTGAQNANMTAQSTYGTVREKVVPIFHKLASPTQNQEVANLKAENKPDGAPGA</sequence>
<dbReference type="EMBL" id="NBNE01000577">
    <property type="protein sequence ID" value="OWZ18513.1"/>
    <property type="molecule type" value="Genomic_DNA"/>
</dbReference>
<feature type="repeat" description="ARM" evidence="1">
    <location>
        <begin position="418"/>
        <end position="460"/>
    </location>
</feature>
<feature type="repeat" description="ARM" evidence="1">
    <location>
        <begin position="501"/>
        <end position="543"/>
    </location>
</feature>
<dbReference type="Pfam" id="PF00514">
    <property type="entry name" value="Arm"/>
    <property type="match status" value="2"/>
</dbReference>
<keyword evidence="3" id="KW-1185">Reference proteome</keyword>